<accession>A0ACC0AAM8</accession>
<protein>
    <submittedName>
        <fullName evidence="1">Uncharacterized protein</fullName>
    </submittedName>
</protein>
<gene>
    <name evidence="1" type="ORF">M9H77_25276</name>
</gene>
<name>A0ACC0AAM8_CATRO</name>
<evidence type="ECO:0000313" key="2">
    <source>
        <dbReference type="Proteomes" id="UP001060085"/>
    </source>
</evidence>
<organism evidence="1 2">
    <name type="scientific">Catharanthus roseus</name>
    <name type="common">Madagascar periwinkle</name>
    <name type="synonym">Vinca rosea</name>
    <dbReference type="NCBI Taxonomy" id="4058"/>
    <lineage>
        <taxon>Eukaryota</taxon>
        <taxon>Viridiplantae</taxon>
        <taxon>Streptophyta</taxon>
        <taxon>Embryophyta</taxon>
        <taxon>Tracheophyta</taxon>
        <taxon>Spermatophyta</taxon>
        <taxon>Magnoliopsida</taxon>
        <taxon>eudicotyledons</taxon>
        <taxon>Gunneridae</taxon>
        <taxon>Pentapetalae</taxon>
        <taxon>asterids</taxon>
        <taxon>lamiids</taxon>
        <taxon>Gentianales</taxon>
        <taxon>Apocynaceae</taxon>
        <taxon>Rauvolfioideae</taxon>
        <taxon>Vinceae</taxon>
        <taxon>Catharanthinae</taxon>
        <taxon>Catharanthus</taxon>
    </lineage>
</organism>
<evidence type="ECO:0000313" key="1">
    <source>
        <dbReference type="EMBL" id="KAI5656483.1"/>
    </source>
</evidence>
<sequence>MDHSGQQRLAQAEAPSEALPSNCRPNFGAAWLTKDKFKVNETYACWYTMGISTVNMYQDGLFNCQAKDPSNVEMLRRYFILSMRMLKSFFSNGTSSLVHWRWDAVVGLITGFSTSLLSFGIFLLYGLAGDTICEKAWSYQDLQSQLWLQPYEYGSYKQQKDLLEYCSCGLNVAALVSHTIKLQFWKSAIGP</sequence>
<reference evidence="2" key="1">
    <citation type="journal article" date="2023" name="Nat. Plants">
        <title>Single-cell RNA sequencing provides a high-resolution roadmap for understanding the multicellular compartmentation of specialized metabolism.</title>
        <authorList>
            <person name="Sun S."/>
            <person name="Shen X."/>
            <person name="Li Y."/>
            <person name="Li Y."/>
            <person name="Wang S."/>
            <person name="Li R."/>
            <person name="Zhang H."/>
            <person name="Shen G."/>
            <person name="Guo B."/>
            <person name="Wei J."/>
            <person name="Xu J."/>
            <person name="St-Pierre B."/>
            <person name="Chen S."/>
            <person name="Sun C."/>
        </authorList>
    </citation>
    <scope>NUCLEOTIDE SEQUENCE [LARGE SCALE GENOMIC DNA]</scope>
</reference>
<comment type="caution">
    <text evidence="1">The sequence shown here is derived from an EMBL/GenBank/DDBJ whole genome shotgun (WGS) entry which is preliminary data.</text>
</comment>
<keyword evidence="2" id="KW-1185">Reference proteome</keyword>
<dbReference type="Proteomes" id="UP001060085">
    <property type="component" value="Linkage Group LG06"/>
</dbReference>
<dbReference type="EMBL" id="CM044706">
    <property type="protein sequence ID" value="KAI5656483.1"/>
    <property type="molecule type" value="Genomic_DNA"/>
</dbReference>
<proteinExistence type="predicted"/>